<dbReference type="Gene3D" id="3.40.50.720">
    <property type="entry name" value="NAD(P)-binding Rossmann-like Domain"/>
    <property type="match status" value="1"/>
</dbReference>
<accession>A0ABZ2PQW9</accession>
<reference evidence="1 2" key="1">
    <citation type="submission" date="2024-03" db="EMBL/GenBank/DDBJ databases">
        <title>Natural products discovery in diverse microorganisms through a two-stage MS feature dereplication strategy.</title>
        <authorList>
            <person name="Zhang R."/>
        </authorList>
    </citation>
    <scope>NUCLEOTIDE SEQUENCE [LARGE SCALE GENOMIC DNA]</scope>
    <source>
        <strain evidence="1 2">18930</strain>
    </source>
</reference>
<name>A0ABZ2PQW9_9NOCA</name>
<organism evidence="1 2">
    <name type="scientific">Rhodococcus sovatensis</name>
    <dbReference type="NCBI Taxonomy" id="1805840"/>
    <lineage>
        <taxon>Bacteria</taxon>
        <taxon>Bacillati</taxon>
        <taxon>Actinomycetota</taxon>
        <taxon>Actinomycetes</taxon>
        <taxon>Mycobacteriales</taxon>
        <taxon>Nocardiaceae</taxon>
        <taxon>Rhodococcus</taxon>
    </lineage>
</organism>
<sequence>MTVLVLGGYGAVGRRIVDMLRADGVAAVSVGRDPARADRAVDLHDHSAYEEALNGVGVVVNASGSEDAELARISAGRDIPFVDISATSSYTQALNAVRGPVLLGVGIAPGLSGILVREAISENSTGVDVAIGLGAGEQHGAAATEWTYGLLGARFDDPDGSSVKNFTAGKKFDFPAESGYRRFASLRADFADQHRLTEELAIPVRTYLRLDSRLMTVGLAALTRMPWLSRFTPSVMPGGDRWAILARDHAGRQAWATGREQSVATAVIGAWSARALLEGRIAISAPTWLHSAVSLRDLSEELQAAGITTSPGASGI</sequence>
<dbReference type="Proteomes" id="UP001432000">
    <property type="component" value="Chromosome"/>
</dbReference>
<gene>
    <name evidence="1" type="ORF">WDS16_13215</name>
</gene>
<evidence type="ECO:0000313" key="2">
    <source>
        <dbReference type="Proteomes" id="UP001432000"/>
    </source>
</evidence>
<dbReference type="InterPro" id="IPR036291">
    <property type="entry name" value="NAD(P)-bd_dom_sf"/>
</dbReference>
<protein>
    <recommendedName>
        <fullName evidence="3">Saccharopine dehydrogenase</fullName>
    </recommendedName>
</protein>
<dbReference type="EMBL" id="CP147846">
    <property type="protein sequence ID" value="WXG71354.1"/>
    <property type="molecule type" value="Genomic_DNA"/>
</dbReference>
<proteinExistence type="predicted"/>
<evidence type="ECO:0000313" key="1">
    <source>
        <dbReference type="EMBL" id="WXG71354.1"/>
    </source>
</evidence>
<dbReference type="RefSeq" id="WP_338893084.1">
    <property type="nucleotide sequence ID" value="NZ_CP147846.1"/>
</dbReference>
<keyword evidence="2" id="KW-1185">Reference proteome</keyword>
<evidence type="ECO:0008006" key="3">
    <source>
        <dbReference type="Google" id="ProtNLM"/>
    </source>
</evidence>
<dbReference type="SUPFAM" id="SSF51735">
    <property type="entry name" value="NAD(P)-binding Rossmann-fold domains"/>
    <property type="match status" value="1"/>
</dbReference>